<evidence type="ECO:0000256" key="8">
    <source>
        <dbReference type="ARBA" id="ARBA00023214"/>
    </source>
</evidence>
<protein>
    <submittedName>
        <fullName evidence="13">H(+)/Cl(-) exchange transporter ClcA</fullName>
    </submittedName>
</protein>
<feature type="transmembrane region" description="Helical" evidence="11">
    <location>
        <begin position="440"/>
        <end position="457"/>
    </location>
</feature>
<evidence type="ECO:0000256" key="9">
    <source>
        <dbReference type="ARBA" id="ARBA00023303"/>
    </source>
</evidence>
<feature type="domain" description="CBS" evidence="12">
    <location>
        <begin position="495"/>
        <end position="555"/>
    </location>
</feature>
<dbReference type="GO" id="GO:0034707">
    <property type="term" value="C:chloride channel complex"/>
    <property type="evidence" value="ECO:0007669"/>
    <property type="project" value="UniProtKB-KW"/>
</dbReference>
<name>A0A5C5XRE2_9PLAN</name>
<accession>A0A5C5XRE2</accession>
<dbReference type="RefSeq" id="WP_146440805.1">
    <property type="nucleotide sequence ID" value="NZ_SJPL01000002.1"/>
</dbReference>
<dbReference type="Pfam" id="PF00571">
    <property type="entry name" value="CBS"/>
    <property type="match status" value="2"/>
</dbReference>
<dbReference type="InterPro" id="IPR001807">
    <property type="entry name" value="ClC"/>
</dbReference>
<dbReference type="EMBL" id="SJPL01000002">
    <property type="protein sequence ID" value="TWT65460.1"/>
    <property type="molecule type" value="Genomic_DNA"/>
</dbReference>
<dbReference type="Pfam" id="PF00654">
    <property type="entry name" value="Voltage_CLC"/>
    <property type="match status" value="1"/>
</dbReference>
<feature type="transmembrane region" description="Helical" evidence="11">
    <location>
        <begin position="187"/>
        <end position="205"/>
    </location>
</feature>
<dbReference type="PANTHER" id="PTHR43427:SF6">
    <property type="entry name" value="CHLORIDE CHANNEL PROTEIN CLC-E"/>
    <property type="match status" value="1"/>
</dbReference>
<dbReference type="InterPro" id="IPR046342">
    <property type="entry name" value="CBS_dom_sf"/>
</dbReference>
<comment type="caution">
    <text evidence="13">The sequence shown here is derived from an EMBL/GenBank/DDBJ whole genome shotgun (WGS) entry which is preliminary data.</text>
</comment>
<feature type="transmembrane region" description="Helical" evidence="11">
    <location>
        <begin position="265"/>
        <end position="285"/>
    </location>
</feature>
<evidence type="ECO:0000259" key="12">
    <source>
        <dbReference type="PROSITE" id="PS51371"/>
    </source>
</evidence>
<keyword evidence="6 11" id="KW-0472">Membrane</keyword>
<dbReference type="PRINTS" id="PR00762">
    <property type="entry name" value="CLCHANNEL"/>
</dbReference>
<evidence type="ECO:0000256" key="1">
    <source>
        <dbReference type="ARBA" id="ARBA00004141"/>
    </source>
</evidence>
<organism evidence="13 14">
    <name type="scientific">Crateriforma conspicua</name>
    <dbReference type="NCBI Taxonomy" id="2527996"/>
    <lineage>
        <taxon>Bacteria</taxon>
        <taxon>Pseudomonadati</taxon>
        <taxon>Planctomycetota</taxon>
        <taxon>Planctomycetia</taxon>
        <taxon>Planctomycetales</taxon>
        <taxon>Planctomycetaceae</taxon>
        <taxon>Crateriforma</taxon>
    </lineage>
</organism>
<evidence type="ECO:0000256" key="7">
    <source>
        <dbReference type="ARBA" id="ARBA00023173"/>
    </source>
</evidence>
<dbReference type="PROSITE" id="PS51371">
    <property type="entry name" value="CBS"/>
    <property type="match status" value="2"/>
</dbReference>
<feature type="transmembrane region" description="Helical" evidence="11">
    <location>
        <begin position="305"/>
        <end position="325"/>
    </location>
</feature>
<keyword evidence="9" id="KW-0407">Ion channel</keyword>
<dbReference type="SUPFAM" id="SSF81340">
    <property type="entry name" value="Clc chloride channel"/>
    <property type="match status" value="1"/>
</dbReference>
<dbReference type="SMART" id="SM00116">
    <property type="entry name" value="CBS"/>
    <property type="match status" value="2"/>
</dbReference>
<sequence length="629" mass="67747">MKKTLTWTTPLLNDNQGGRVNEPSTRNLTLVSKWLLLAVAVGVVAGLGAILFQVLTQLVAHYALAGLAGFQVGEPHGEHAFFAETDKPFSPWVLVGVCVVGGLASGCLVYSLAPEAEGHGTDSVIDSFHNKGGFVRSRIPFIKTIASAITIGTGGSGGREGPIAQIGSGFGSFLATRLKMSARDRRIMLAAGMGAGVGAIFRAPLAGALFAAEILYCEAEFEADVIVPAAMASITAYMVYCLSLPPDIRFQPLFGDGIKHSLSSLAETLPYAAMALVLVLGAAIYVKTFYAVSHGFKKLPGPPHIRPAMGAPLTALAGIGLWWAFDKNEHALAVLTTGYGTLQATLLDATQIGVPLLLAIAGVKILTTSFTIGSGGVFGPSMVIGGCLGAAVGVAFHDVWPSVVPRPEPFALVGMAGFFAGAANAPISTIIMVSEMTGDYSLLLPTTLCSTLCFVLCRRWKLYEKKQVPGRLESPAHRGDFIIDLLEGIKVAEVFRSDLRLTHIPENLSLEKIVHRIAENHQHYYPVDDTDGRMVGIFSADDVREYLYNDSIWKLADANDVMVPNYLYVTPEDDLNTALERFTQLNIDELPVIDNPESRQLLGMLRRKETIAFYNRRLIEQRRLQQDDS</sequence>
<comment type="subcellular location">
    <subcellularLocation>
        <location evidence="1">Membrane</location>
        <topology evidence="1">Multi-pass membrane protein</topology>
    </subcellularLocation>
</comment>
<reference evidence="13 14" key="1">
    <citation type="submission" date="2019-02" db="EMBL/GenBank/DDBJ databases">
        <title>Deep-cultivation of Planctomycetes and their phenomic and genomic characterization uncovers novel biology.</title>
        <authorList>
            <person name="Wiegand S."/>
            <person name="Jogler M."/>
            <person name="Boedeker C."/>
            <person name="Pinto D."/>
            <person name="Vollmers J."/>
            <person name="Rivas-Marin E."/>
            <person name="Kohn T."/>
            <person name="Peeters S.H."/>
            <person name="Heuer A."/>
            <person name="Rast P."/>
            <person name="Oberbeckmann S."/>
            <person name="Bunk B."/>
            <person name="Jeske O."/>
            <person name="Meyerdierks A."/>
            <person name="Storesund J.E."/>
            <person name="Kallscheuer N."/>
            <person name="Luecker S."/>
            <person name="Lage O.M."/>
            <person name="Pohl T."/>
            <person name="Merkel B.J."/>
            <person name="Hornburger P."/>
            <person name="Mueller R.-W."/>
            <person name="Bruemmer F."/>
            <person name="Labrenz M."/>
            <person name="Spormann A.M."/>
            <person name="Op Den Camp H."/>
            <person name="Overmann J."/>
            <person name="Amann R."/>
            <person name="Jetten M.S.M."/>
            <person name="Mascher T."/>
            <person name="Medema M.H."/>
            <person name="Devos D.P."/>
            <person name="Kaster A.-K."/>
            <person name="Ovreas L."/>
            <person name="Rohde M."/>
            <person name="Galperin M.Y."/>
            <person name="Jogler C."/>
        </authorList>
    </citation>
    <scope>NUCLEOTIDE SEQUENCE [LARGE SCALE GENOMIC DNA]</scope>
    <source>
        <strain evidence="13 14">Pan14r</strain>
    </source>
</reference>
<feature type="transmembrane region" description="Helical" evidence="11">
    <location>
        <begin position="412"/>
        <end position="434"/>
    </location>
</feature>
<dbReference type="Proteomes" id="UP000317238">
    <property type="component" value="Unassembled WGS sequence"/>
</dbReference>
<evidence type="ECO:0000256" key="3">
    <source>
        <dbReference type="ARBA" id="ARBA00022692"/>
    </source>
</evidence>
<feature type="transmembrane region" description="Helical" evidence="11">
    <location>
        <begin position="92"/>
        <end position="113"/>
    </location>
</feature>
<feature type="transmembrane region" description="Helical" evidence="11">
    <location>
        <begin position="378"/>
        <end position="400"/>
    </location>
</feature>
<evidence type="ECO:0000256" key="10">
    <source>
        <dbReference type="PROSITE-ProRule" id="PRU00703"/>
    </source>
</evidence>
<evidence type="ECO:0000256" key="11">
    <source>
        <dbReference type="SAM" id="Phobius"/>
    </source>
</evidence>
<dbReference type="InterPro" id="IPR050368">
    <property type="entry name" value="ClC-type_chloride_channel"/>
</dbReference>
<proteinExistence type="predicted"/>
<evidence type="ECO:0000256" key="4">
    <source>
        <dbReference type="ARBA" id="ARBA00022989"/>
    </source>
</evidence>
<dbReference type="InterPro" id="IPR014743">
    <property type="entry name" value="Cl-channel_core"/>
</dbReference>
<keyword evidence="14" id="KW-1185">Reference proteome</keyword>
<dbReference type="GO" id="GO:0005254">
    <property type="term" value="F:chloride channel activity"/>
    <property type="evidence" value="ECO:0007669"/>
    <property type="project" value="UniProtKB-KW"/>
</dbReference>
<dbReference type="CDD" id="cd00400">
    <property type="entry name" value="Voltage_gated_ClC"/>
    <property type="match status" value="1"/>
</dbReference>
<keyword evidence="8" id="KW-0868">Chloride</keyword>
<dbReference type="PANTHER" id="PTHR43427">
    <property type="entry name" value="CHLORIDE CHANNEL PROTEIN CLC-E"/>
    <property type="match status" value="1"/>
</dbReference>
<evidence type="ECO:0000256" key="2">
    <source>
        <dbReference type="ARBA" id="ARBA00022448"/>
    </source>
</evidence>
<dbReference type="InterPro" id="IPR000644">
    <property type="entry name" value="CBS_dom"/>
</dbReference>
<keyword evidence="3 11" id="KW-0812">Transmembrane</keyword>
<dbReference type="OrthoDB" id="9812438at2"/>
<keyword evidence="4 11" id="KW-1133">Transmembrane helix</keyword>
<keyword evidence="10" id="KW-0129">CBS domain</keyword>
<evidence type="ECO:0000256" key="6">
    <source>
        <dbReference type="ARBA" id="ARBA00023136"/>
    </source>
</evidence>
<keyword evidence="5" id="KW-0406">Ion transport</keyword>
<keyword evidence="7" id="KW-0869">Chloride channel</keyword>
<feature type="domain" description="CBS" evidence="12">
    <location>
        <begin position="562"/>
        <end position="621"/>
    </location>
</feature>
<evidence type="ECO:0000313" key="14">
    <source>
        <dbReference type="Proteomes" id="UP000317238"/>
    </source>
</evidence>
<keyword evidence="2" id="KW-0813">Transport</keyword>
<feature type="transmembrane region" description="Helical" evidence="11">
    <location>
        <begin position="225"/>
        <end position="244"/>
    </location>
</feature>
<dbReference type="Gene3D" id="1.10.3080.10">
    <property type="entry name" value="Clc chloride channel"/>
    <property type="match status" value="1"/>
</dbReference>
<gene>
    <name evidence="13" type="primary">clcA_2</name>
    <name evidence="13" type="ORF">Pan14r_50050</name>
</gene>
<dbReference type="AlphaFoldDB" id="A0A5C5XRE2"/>
<dbReference type="SUPFAM" id="SSF54631">
    <property type="entry name" value="CBS-domain pair"/>
    <property type="match status" value="1"/>
</dbReference>
<feature type="transmembrane region" description="Helical" evidence="11">
    <location>
        <begin position="34"/>
        <end position="55"/>
    </location>
</feature>
<evidence type="ECO:0000313" key="13">
    <source>
        <dbReference type="EMBL" id="TWT65460.1"/>
    </source>
</evidence>
<evidence type="ECO:0000256" key="5">
    <source>
        <dbReference type="ARBA" id="ARBA00023065"/>
    </source>
</evidence>
<dbReference type="Gene3D" id="3.10.580.10">
    <property type="entry name" value="CBS-domain"/>
    <property type="match status" value="1"/>
</dbReference>
<feature type="transmembrane region" description="Helical" evidence="11">
    <location>
        <begin position="346"/>
        <end position="366"/>
    </location>
</feature>